<accession>A0ABQ5IC37</accession>
<feature type="region of interest" description="Disordered" evidence="1">
    <location>
        <begin position="1"/>
        <end position="31"/>
    </location>
</feature>
<proteinExistence type="predicted"/>
<dbReference type="Proteomes" id="UP001151760">
    <property type="component" value="Unassembled WGS sequence"/>
</dbReference>
<evidence type="ECO:0000313" key="2">
    <source>
        <dbReference type="EMBL" id="GJT97713.1"/>
    </source>
</evidence>
<evidence type="ECO:0000256" key="1">
    <source>
        <dbReference type="SAM" id="MobiDB-lite"/>
    </source>
</evidence>
<comment type="caution">
    <text evidence="2">The sequence shown here is derived from an EMBL/GenBank/DDBJ whole genome shotgun (WGS) entry which is preliminary data.</text>
</comment>
<evidence type="ECO:0000313" key="3">
    <source>
        <dbReference type="Proteomes" id="UP001151760"/>
    </source>
</evidence>
<feature type="compositionally biased region" description="Gly residues" evidence="1">
    <location>
        <begin position="1"/>
        <end position="14"/>
    </location>
</feature>
<keyword evidence="3" id="KW-1185">Reference proteome</keyword>
<sequence>MDSKEGLGGGGFVVLGGKSSRESKNACGEEGGVEKMSSTGFKFMVRGDECFEGKIPEVVIEESGGETFRVDGGAVWHIVLVGIS</sequence>
<protein>
    <submittedName>
        <fullName evidence="2">Uncharacterized protein</fullName>
    </submittedName>
</protein>
<reference evidence="2" key="1">
    <citation type="journal article" date="2022" name="Int. J. Mol. Sci.">
        <title>Draft Genome of Tanacetum Coccineum: Genomic Comparison of Closely Related Tanacetum-Family Plants.</title>
        <authorList>
            <person name="Yamashiro T."/>
            <person name="Shiraishi A."/>
            <person name="Nakayama K."/>
            <person name="Satake H."/>
        </authorList>
    </citation>
    <scope>NUCLEOTIDE SEQUENCE</scope>
</reference>
<dbReference type="EMBL" id="BQNB010020605">
    <property type="protein sequence ID" value="GJT97713.1"/>
    <property type="molecule type" value="Genomic_DNA"/>
</dbReference>
<organism evidence="2 3">
    <name type="scientific">Tanacetum coccineum</name>
    <dbReference type="NCBI Taxonomy" id="301880"/>
    <lineage>
        <taxon>Eukaryota</taxon>
        <taxon>Viridiplantae</taxon>
        <taxon>Streptophyta</taxon>
        <taxon>Embryophyta</taxon>
        <taxon>Tracheophyta</taxon>
        <taxon>Spermatophyta</taxon>
        <taxon>Magnoliopsida</taxon>
        <taxon>eudicotyledons</taxon>
        <taxon>Gunneridae</taxon>
        <taxon>Pentapetalae</taxon>
        <taxon>asterids</taxon>
        <taxon>campanulids</taxon>
        <taxon>Asterales</taxon>
        <taxon>Asteraceae</taxon>
        <taxon>Asteroideae</taxon>
        <taxon>Anthemideae</taxon>
        <taxon>Anthemidinae</taxon>
        <taxon>Tanacetum</taxon>
    </lineage>
</organism>
<name>A0ABQ5IC37_9ASTR</name>
<gene>
    <name evidence="2" type="ORF">Tco_1093231</name>
</gene>
<reference evidence="2" key="2">
    <citation type="submission" date="2022-01" db="EMBL/GenBank/DDBJ databases">
        <authorList>
            <person name="Yamashiro T."/>
            <person name="Shiraishi A."/>
            <person name="Satake H."/>
            <person name="Nakayama K."/>
        </authorList>
    </citation>
    <scope>NUCLEOTIDE SEQUENCE</scope>
</reference>